<dbReference type="PANTHER" id="PTHR42760">
    <property type="entry name" value="SHORT-CHAIN DEHYDROGENASES/REDUCTASES FAMILY MEMBER"/>
    <property type="match status" value="1"/>
</dbReference>
<dbReference type="PRINTS" id="PR00081">
    <property type="entry name" value="GDHRDH"/>
</dbReference>
<dbReference type="InterPro" id="IPR002347">
    <property type="entry name" value="SDR_fam"/>
</dbReference>
<comment type="similarity">
    <text evidence="1">Belongs to the short-chain dehydrogenases/reductases (SDR) family.</text>
</comment>
<evidence type="ECO:0000256" key="1">
    <source>
        <dbReference type="ARBA" id="ARBA00006484"/>
    </source>
</evidence>
<dbReference type="PRINTS" id="PR00080">
    <property type="entry name" value="SDRFAMILY"/>
</dbReference>
<dbReference type="EMBL" id="CAFAAG010000002">
    <property type="protein sequence ID" value="CAB4783565.1"/>
    <property type="molecule type" value="Genomic_DNA"/>
</dbReference>
<gene>
    <name evidence="3" type="ORF">UFOPK2975_00062</name>
</gene>
<dbReference type="Pfam" id="PF13561">
    <property type="entry name" value="adh_short_C2"/>
    <property type="match status" value="1"/>
</dbReference>
<protein>
    <submittedName>
        <fullName evidence="3">Unannotated protein</fullName>
    </submittedName>
</protein>
<accession>A0A6J6WJV6</accession>
<dbReference type="FunFam" id="3.40.50.720:FF:000084">
    <property type="entry name" value="Short-chain dehydrogenase reductase"/>
    <property type="match status" value="1"/>
</dbReference>
<name>A0A6J6WJV6_9ZZZZ</name>
<dbReference type="GO" id="GO:0016616">
    <property type="term" value="F:oxidoreductase activity, acting on the CH-OH group of donors, NAD or NADP as acceptor"/>
    <property type="evidence" value="ECO:0007669"/>
    <property type="project" value="TreeGrafter"/>
</dbReference>
<evidence type="ECO:0000256" key="2">
    <source>
        <dbReference type="ARBA" id="ARBA00023002"/>
    </source>
</evidence>
<proteinExistence type="inferred from homology"/>
<sequence>MSDIDSTSSIPAGYASDIFDLSRRVAVVTGGGSGLGEAIAIGFAQAGMSVVLADINIEGAERVSKIIADQGGVACVKELNVVDKDSCDRIADEVQAEFGSIDVLVNSAGSAFRCPAEDFPEDKFDFIINLNMKGTYLCCQSFGRKMLAQGKGSIINIGSIGGFNAYPLASAYLASKGAVVQITRSLALEWRTRGVRVNGIGPTLMDSPLTKAAGSSTSVTADFIKARMIRPRLGQPRELIGAAIFLASDASELVTGHMLMCDDGYLTS</sequence>
<dbReference type="InterPro" id="IPR036291">
    <property type="entry name" value="NAD(P)-bd_dom_sf"/>
</dbReference>
<dbReference type="PANTHER" id="PTHR42760:SF115">
    <property type="entry name" value="3-OXOACYL-[ACYL-CARRIER-PROTEIN] REDUCTASE FABG"/>
    <property type="match status" value="1"/>
</dbReference>
<dbReference type="SUPFAM" id="SSF51735">
    <property type="entry name" value="NAD(P)-binding Rossmann-fold domains"/>
    <property type="match status" value="1"/>
</dbReference>
<dbReference type="AlphaFoldDB" id="A0A6J6WJV6"/>
<evidence type="ECO:0000313" key="3">
    <source>
        <dbReference type="EMBL" id="CAB4783565.1"/>
    </source>
</evidence>
<keyword evidence="2" id="KW-0560">Oxidoreductase</keyword>
<organism evidence="3">
    <name type="scientific">freshwater metagenome</name>
    <dbReference type="NCBI Taxonomy" id="449393"/>
    <lineage>
        <taxon>unclassified sequences</taxon>
        <taxon>metagenomes</taxon>
        <taxon>ecological metagenomes</taxon>
    </lineage>
</organism>
<reference evidence="3" key="1">
    <citation type="submission" date="2020-05" db="EMBL/GenBank/DDBJ databases">
        <authorList>
            <person name="Chiriac C."/>
            <person name="Salcher M."/>
            <person name="Ghai R."/>
            <person name="Kavagutti S V."/>
        </authorList>
    </citation>
    <scope>NUCLEOTIDE SEQUENCE</scope>
</reference>
<dbReference type="Gene3D" id="3.40.50.720">
    <property type="entry name" value="NAD(P)-binding Rossmann-like Domain"/>
    <property type="match status" value="1"/>
</dbReference>